<dbReference type="AlphaFoldDB" id="A0A1G2EZZ3"/>
<dbReference type="InterPro" id="IPR005146">
    <property type="entry name" value="B3/B4_tRNA-bd"/>
</dbReference>
<reference evidence="2 3" key="1">
    <citation type="journal article" date="2016" name="Nat. Commun.">
        <title>Thousands of microbial genomes shed light on interconnected biogeochemical processes in an aquifer system.</title>
        <authorList>
            <person name="Anantharaman K."/>
            <person name="Brown C.T."/>
            <person name="Hug L.A."/>
            <person name="Sharon I."/>
            <person name="Castelle C.J."/>
            <person name="Probst A.J."/>
            <person name="Thomas B.C."/>
            <person name="Singh A."/>
            <person name="Wilkins M.J."/>
            <person name="Karaoz U."/>
            <person name="Brodie E.L."/>
            <person name="Williams K.H."/>
            <person name="Hubbard S.S."/>
            <person name="Banfield J.F."/>
        </authorList>
    </citation>
    <scope>NUCLEOTIDE SEQUENCE [LARGE SCALE GENOMIC DNA]</scope>
</reference>
<evidence type="ECO:0000259" key="1">
    <source>
        <dbReference type="SMART" id="SM00873"/>
    </source>
</evidence>
<evidence type="ECO:0000313" key="2">
    <source>
        <dbReference type="EMBL" id="OGZ31369.1"/>
    </source>
</evidence>
<proteinExistence type="predicted"/>
<dbReference type="GO" id="GO:0004826">
    <property type="term" value="F:phenylalanine-tRNA ligase activity"/>
    <property type="evidence" value="ECO:0007669"/>
    <property type="project" value="InterPro"/>
</dbReference>
<dbReference type="Proteomes" id="UP000176787">
    <property type="component" value="Unassembled WGS sequence"/>
</dbReference>
<dbReference type="SMART" id="SM00873">
    <property type="entry name" value="B3_4"/>
    <property type="match status" value="1"/>
</dbReference>
<name>A0A1G2EZZ3_9BACT</name>
<gene>
    <name evidence="2" type="ORF">A3H02_03230</name>
</gene>
<dbReference type="PANTHER" id="PTHR39209:SF2">
    <property type="entry name" value="CYTOPLASMIC PROTEIN"/>
    <property type="match status" value="1"/>
</dbReference>
<dbReference type="SUPFAM" id="SSF56037">
    <property type="entry name" value="PheT/TilS domain"/>
    <property type="match status" value="1"/>
</dbReference>
<feature type="domain" description="B3/B4 tRNA-binding" evidence="1">
    <location>
        <begin position="64"/>
        <end position="216"/>
    </location>
</feature>
<dbReference type="GO" id="GO:0003723">
    <property type="term" value="F:RNA binding"/>
    <property type="evidence" value="ECO:0007669"/>
    <property type="project" value="InterPro"/>
</dbReference>
<protein>
    <recommendedName>
        <fullName evidence="1">B3/B4 tRNA-binding domain-containing protein</fullName>
    </recommendedName>
</protein>
<dbReference type="STRING" id="1801726.A3H02_03230"/>
<dbReference type="EMBL" id="MHMS01000026">
    <property type="protein sequence ID" value="OGZ31369.1"/>
    <property type="molecule type" value="Genomic_DNA"/>
</dbReference>
<dbReference type="InterPro" id="IPR020825">
    <property type="entry name" value="Phe-tRNA_synthase-like_B3/B4"/>
</dbReference>
<organism evidence="2 3">
    <name type="scientific">Candidatus Niyogibacteria bacterium RIFCSPLOWO2_12_FULL_41_13</name>
    <dbReference type="NCBI Taxonomy" id="1801726"/>
    <lineage>
        <taxon>Bacteria</taxon>
        <taxon>Candidatus Niyogiibacteriota</taxon>
    </lineage>
</organism>
<accession>A0A1G2EZZ3</accession>
<dbReference type="Pfam" id="PF03483">
    <property type="entry name" value="B3_4"/>
    <property type="match status" value="1"/>
</dbReference>
<dbReference type="Gene3D" id="3.50.40.10">
    <property type="entry name" value="Phenylalanyl-trna Synthetase, Chain B, domain 3"/>
    <property type="match status" value="1"/>
</dbReference>
<evidence type="ECO:0000313" key="3">
    <source>
        <dbReference type="Proteomes" id="UP000176787"/>
    </source>
</evidence>
<sequence length="226" mass="26036">MNQKLVSISDSVKEKYKGVKFGFLFVENIKVCKDTDTFSVLRRKVEKEIKDNICSRYLEDKNIKGWLKQFKEMGLNPNQISPAQIVMIKRICNGKNIPNINVIVDLANIMAVSSKLPVGAFDLEKIIGQITLRTSKTAEKYLPLFEDKEELVPENEIVYADDDKIFSRYSKDCDLTKITPQTNKVFFVIDGTKDNSREEIMEYLNRLESIIIENLNGDITRKEVIE</sequence>
<comment type="caution">
    <text evidence="2">The sequence shown here is derived from an EMBL/GenBank/DDBJ whole genome shotgun (WGS) entry which is preliminary data.</text>
</comment>
<dbReference type="PANTHER" id="PTHR39209">
    <property type="match status" value="1"/>
</dbReference>